<dbReference type="AlphaFoldDB" id="A0A061F871"/>
<accession>A0A061F871</accession>
<sequence>MESSISNQDAPTPSKIQDLMRMIQASQEKMQTLEDNNRRMIETISQLTSFIATTAQAQLVHLNESLPDGVTLLVTNTDGNEGNKENAANAVLAASSNPSNSTSIVTLATLLLQ</sequence>
<reference evidence="2 3" key="1">
    <citation type="journal article" date="2013" name="Genome Biol.">
        <title>The genome sequence of the most widely cultivated cacao type and its use to identify candidate genes regulating pod color.</title>
        <authorList>
            <person name="Motamayor J.C."/>
            <person name="Mockaitis K."/>
            <person name="Schmutz J."/>
            <person name="Haiminen N."/>
            <person name="Iii D.L."/>
            <person name="Cornejo O."/>
            <person name="Findley S.D."/>
            <person name="Zheng P."/>
            <person name="Utro F."/>
            <person name="Royaert S."/>
            <person name="Saski C."/>
            <person name="Jenkins J."/>
            <person name="Podicheti R."/>
            <person name="Zhao M."/>
            <person name="Scheffler B.E."/>
            <person name="Stack J.C."/>
            <person name="Feltus F.A."/>
            <person name="Mustiga G.M."/>
            <person name="Amores F."/>
            <person name="Phillips W."/>
            <person name="Marelli J.P."/>
            <person name="May G.D."/>
            <person name="Shapiro H."/>
            <person name="Ma J."/>
            <person name="Bustamante C.D."/>
            <person name="Schnell R.J."/>
            <person name="Main D."/>
            <person name="Gilbert D."/>
            <person name="Parida L."/>
            <person name="Kuhn D.N."/>
        </authorList>
    </citation>
    <scope>NUCLEOTIDE SEQUENCE [LARGE SCALE GENOMIC DNA]</scope>
    <source>
        <strain evidence="3">cv. Matina 1-6</strain>
    </source>
</reference>
<evidence type="ECO:0000256" key="1">
    <source>
        <dbReference type="SAM" id="Coils"/>
    </source>
</evidence>
<dbReference type="EMBL" id="CM001885">
    <property type="protein sequence ID" value="EOY13221.1"/>
    <property type="molecule type" value="Genomic_DNA"/>
</dbReference>
<feature type="coiled-coil region" evidence="1">
    <location>
        <begin position="16"/>
        <end position="43"/>
    </location>
</feature>
<dbReference type="Gramene" id="EOY13221">
    <property type="protein sequence ID" value="EOY13221"/>
    <property type="gene ID" value="TCM_031739"/>
</dbReference>
<dbReference type="Proteomes" id="UP000026915">
    <property type="component" value="Chromosome 7"/>
</dbReference>
<protein>
    <submittedName>
        <fullName evidence="2">Uncharacterized protein</fullName>
    </submittedName>
</protein>
<dbReference type="HOGENOM" id="CLU_2138078_0_0_1"/>
<evidence type="ECO:0000313" key="3">
    <source>
        <dbReference type="Proteomes" id="UP000026915"/>
    </source>
</evidence>
<dbReference type="InParanoid" id="A0A061F871"/>
<evidence type="ECO:0000313" key="2">
    <source>
        <dbReference type="EMBL" id="EOY13221.1"/>
    </source>
</evidence>
<organism evidence="2 3">
    <name type="scientific">Theobroma cacao</name>
    <name type="common">Cacao</name>
    <name type="synonym">Cocoa</name>
    <dbReference type="NCBI Taxonomy" id="3641"/>
    <lineage>
        <taxon>Eukaryota</taxon>
        <taxon>Viridiplantae</taxon>
        <taxon>Streptophyta</taxon>
        <taxon>Embryophyta</taxon>
        <taxon>Tracheophyta</taxon>
        <taxon>Spermatophyta</taxon>
        <taxon>Magnoliopsida</taxon>
        <taxon>eudicotyledons</taxon>
        <taxon>Gunneridae</taxon>
        <taxon>Pentapetalae</taxon>
        <taxon>rosids</taxon>
        <taxon>malvids</taxon>
        <taxon>Malvales</taxon>
        <taxon>Malvaceae</taxon>
        <taxon>Byttnerioideae</taxon>
        <taxon>Theobroma</taxon>
    </lineage>
</organism>
<proteinExistence type="predicted"/>
<gene>
    <name evidence="2" type="ORF">TCM_031739</name>
</gene>
<name>A0A061F871_THECC</name>
<keyword evidence="3" id="KW-1185">Reference proteome</keyword>
<keyword evidence="1" id="KW-0175">Coiled coil</keyword>